<organism evidence="2 3">
    <name type="scientific">Rhodococcus ruber BKS 20-38</name>
    <dbReference type="NCBI Taxonomy" id="1278076"/>
    <lineage>
        <taxon>Bacteria</taxon>
        <taxon>Bacillati</taxon>
        <taxon>Actinomycetota</taxon>
        <taxon>Actinomycetes</taxon>
        <taxon>Mycobacteriales</taxon>
        <taxon>Nocardiaceae</taxon>
        <taxon>Rhodococcus</taxon>
    </lineage>
</organism>
<comment type="caution">
    <text evidence="2">The sequence shown here is derived from an EMBL/GenBank/DDBJ whole genome shotgun (WGS) entry which is preliminary data.</text>
</comment>
<dbReference type="EMBL" id="AOEX01000083">
    <property type="protein sequence ID" value="EME56002.1"/>
    <property type="molecule type" value="Genomic_DNA"/>
</dbReference>
<evidence type="ECO:0000313" key="3">
    <source>
        <dbReference type="Proteomes" id="UP000011731"/>
    </source>
</evidence>
<name>M2YMS7_9NOCA</name>
<evidence type="ECO:0000313" key="2">
    <source>
        <dbReference type="EMBL" id="EME56002.1"/>
    </source>
</evidence>
<dbReference type="AlphaFoldDB" id="M2YMS7"/>
<reference evidence="2 3" key="1">
    <citation type="journal article" date="2013" name="Genome Announc.">
        <title>Draft Genome Sequence of Rhodococcus ruber Strain BKS 20-38.</title>
        <authorList>
            <person name="Bala M."/>
            <person name="Kumar S."/>
            <person name="Raghava G.P."/>
            <person name="Mayilraj S."/>
        </authorList>
    </citation>
    <scope>NUCLEOTIDE SEQUENCE [LARGE SCALE GENOMIC DNA]</scope>
    <source>
        <strain evidence="2 3">BKS 20-38</strain>
    </source>
</reference>
<sequence length="170" mass="17746">MAVLGVAGVLVAGTVALGHLDGSDSASPIAVPPVAALVDENGVPILSLPAPDPVEERKDTVGECRADRGNQKTGAGVIAAFNFAYYNQRNGEAARALATPTSTVQPGPELQRFIDAVPLGTNYCQKITALSDGVYLVDLSVMRPGQPVERGTQTVTTAHLDGRWYVDAFT</sequence>
<evidence type="ECO:0000259" key="1">
    <source>
        <dbReference type="Pfam" id="PF26527"/>
    </source>
</evidence>
<gene>
    <name evidence="2" type="ORF">G352_22351</name>
</gene>
<accession>M2YMS7</accession>
<keyword evidence="3" id="KW-1185">Reference proteome</keyword>
<dbReference type="PATRIC" id="fig|1278076.4.peg.4582"/>
<proteinExistence type="predicted"/>
<protein>
    <recommendedName>
        <fullName evidence="1">DUF8176 domain-containing protein</fullName>
    </recommendedName>
</protein>
<dbReference type="Pfam" id="PF26527">
    <property type="entry name" value="DUF8176"/>
    <property type="match status" value="1"/>
</dbReference>
<dbReference type="InterPro" id="IPR058489">
    <property type="entry name" value="DUF8176"/>
</dbReference>
<feature type="domain" description="DUF8176" evidence="1">
    <location>
        <begin position="66"/>
        <end position="168"/>
    </location>
</feature>
<dbReference type="Proteomes" id="UP000011731">
    <property type="component" value="Unassembled WGS sequence"/>
</dbReference>